<evidence type="ECO:0000256" key="4">
    <source>
        <dbReference type="ARBA" id="ARBA00023002"/>
    </source>
</evidence>
<evidence type="ECO:0000313" key="9">
    <source>
        <dbReference type="EMBL" id="BAV93932.1"/>
    </source>
</evidence>
<dbReference type="GO" id="GO:0005506">
    <property type="term" value="F:iron ion binding"/>
    <property type="evidence" value="ECO:0007669"/>
    <property type="project" value="InterPro"/>
</dbReference>
<name>A0A1J1E1L4_9MYRI</name>
<reference evidence="9" key="1">
    <citation type="journal article" date="2017" name="FEBS Open Bio">
        <title>A novel cytochrome P450, CYP3201B1, is involved in (R)-mandelonitrile biosynthesis in a cyanogenic millipede.</title>
        <authorList>
            <person name="Yamaguchi T."/>
            <person name="Kuwahara Y."/>
            <person name="Asano Y."/>
        </authorList>
    </citation>
    <scope>NUCLEOTIDE SEQUENCE</scope>
</reference>
<feature type="binding site" description="axial binding residue" evidence="7">
    <location>
        <position position="458"/>
    </location>
    <ligand>
        <name>heme</name>
        <dbReference type="ChEBI" id="CHEBI:30413"/>
    </ligand>
    <ligandPart>
        <name>Fe</name>
        <dbReference type="ChEBI" id="CHEBI:18248"/>
    </ligandPart>
</feature>
<accession>A0A1J1E1L4</accession>
<dbReference type="AlphaFoldDB" id="A0A1J1E1L4"/>
<sequence length="521" mass="59517">MNTLQNITEEVAAEGEGTTATVFLFTLITFLAVKLFLNHRGSKPLPPGPWGNYFPLFGYLPFLGGPQPPYVTLSQIADKYGRIFRIKLGNKTMVLISDPKLLRDVFKRDDVTDRPHNPLNDGLMDGYGISSAEGQLWKSQRQFAHMCLRDVGFLKSSAENKARFEANASRAIDALLQELSETNGKAVDLERMLSFTVANIFFTIVISKTFDQYDPELMKELDGIQDSFKIIESINLANFIPIFCYFPQFSRVIETVLGRREATRNFFRNIIQQHRETLDVNSPRDIIDAFLIRMDKDKEENVESYFSEIQLLSVLGDLFSAGTETTKTTLRWLFLAITRQPDIQKKVRQELDDVIGRNRLPVLNDRIHLPYMEAVIQETLRTSSIVAMGNPHCPVKDVTIDGYLVPKGAMVTGLLWKFHRDPNVWPYPDEFNPENFLNIDKVKASQFLMPFSIGRRICLGEDVARNEIFLIAASMLQKFNFEPEMSMDGTEVPLPTLDQTRGGFLRSPMSYKIRAIPRFHF</sequence>
<keyword evidence="6 8" id="KW-0503">Monooxygenase</keyword>
<keyword evidence="3 7" id="KW-0479">Metal-binding</keyword>
<evidence type="ECO:0000256" key="3">
    <source>
        <dbReference type="ARBA" id="ARBA00022723"/>
    </source>
</evidence>
<dbReference type="GO" id="GO:0016712">
    <property type="term" value="F:oxidoreductase activity, acting on paired donors, with incorporation or reduction of molecular oxygen, reduced flavin or flavoprotein as one donor, and incorporation of one atom of oxygen"/>
    <property type="evidence" value="ECO:0007669"/>
    <property type="project" value="TreeGrafter"/>
</dbReference>
<evidence type="ECO:0000256" key="6">
    <source>
        <dbReference type="ARBA" id="ARBA00023033"/>
    </source>
</evidence>
<proteinExistence type="evidence at transcript level"/>
<dbReference type="Pfam" id="PF00067">
    <property type="entry name" value="p450"/>
    <property type="match status" value="1"/>
</dbReference>
<dbReference type="PANTHER" id="PTHR24300:SF403">
    <property type="entry name" value="CYTOCHROME P450 306A1"/>
    <property type="match status" value="1"/>
</dbReference>
<dbReference type="PRINTS" id="PR00385">
    <property type="entry name" value="P450"/>
</dbReference>
<dbReference type="InterPro" id="IPR001128">
    <property type="entry name" value="Cyt_P450"/>
</dbReference>
<dbReference type="GO" id="GO:0005737">
    <property type="term" value="C:cytoplasm"/>
    <property type="evidence" value="ECO:0007669"/>
    <property type="project" value="TreeGrafter"/>
</dbReference>
<dbReference type="PROSITE" id="PS00086">
    <property type="entry name" value="CYTOCHROME_P450"/>
    <property type="match status" value="1"/>
</dbReference>
<keyword evidence="7 8" id="KW-0349">Heme</keyword>
<protein>
    <submittedName>
        <fullName evidence="9">Cytochrome P450 18G1</fullName>
    </submittedName>
</protein>
<comment type="cofactor">
    <cofactor evidence="1 7">
        <name>heme</name>
        <dbReference type="ChEBI" id="CHEBI:30413"/>
    </cofactor>
</comment>
<keyword evidence="5 7" id="KW-0408">Iron</keyword>
<evidence type="ECO:0000256" key="7">
    <source>
        <dbReference type="PIRSR" id="PIRSR602401-1"/>
    </source>
</evidence>
<dbReference type="GO" id="GO:0008395">
    <property type="term" value="F:steroid hydroxylase activity"/>
    <property type="evidence" value="ECO:0007669"/>
    <property type="project" value="TreeGrafter"/>
</dbReference>
<dbReference type="SUPFAM" id="SSF48264">
    <property type="entry name" value="Cytochrome P450"/>
    <property type="match status" value="1"/>
</dbReference>
<evidence type="ECO:0000256" key="8">
    <source>
        <dbReference type="RuleBase" id="RU000461"/>
    </source>
</evidence>
<dbReference type="InterPro" id="IPR002401">
    <property type="entry name" value="Cyt_P450_E_grp-I"/>
</dbReference>
<dbReference type="PRINTS" id="PR00463">
    <property type="entry name" value="EP450I"/>
</dbReference>
<keyword evidence="4 8" id="KW-0560">Oxidoreductase</keyword>
<dbReference type="FunFam" id="1.10.630.10:FF:000036">
    <property type="entry name" value="CYtochrome P450 family"/>
    <property type="match status" value="1"/>
</dbReference>
<dbReference type="GO" id="GO:0020037">
    <property type="term" value="F:heme binding"/>
    <property type="evidence" value="ECO:0007669"/>
    <property type="project" value="InterPro"/>
</dbReference>
<dbReference type="GO" id="GO:0006805">
    <property type="term" value="P:xenobiotic metabolic process"/>
    <property type="evidence" value="ECO:0007669"/>
    <property type="project" value="TreeGrafter"/>
</dbReference>
<dbReference type="InterPro" id="IPR017972">
    <property type="entry name" value="Cyt_P450_CS"/>
</dbReference>
<dbReference type="Gene3D" id="1.10.630.10">
    <property type="entry name" value="Cytochrome P450"/>
    <property type="match status" value="1"/>
</dbReference>
<comment type="similarity">
    <text evidence="2 8">Belongs to the cytochrome P450 family.</text>
</comment>
<evidence type="ECO:0000256" key="5">
    <source>
        <dbReference type="ARBA" id="ARBA00023004"/>
    </source>
</evidence>
<dbReference type="GO" id="GO:0006082">
    <property type="term" value="P:organic acid metabolic process"/>
    <property type="evidence" value="ECO:0007669"/>
    <property type="project" value="TreeGrafter"/>
</dbReference>
<gene>
    <name evidence="9" type="primary">cyp18g1</name>
</gene>
<dbReference type="InterPro" id="IPR050182">
    <property type="entry name" value="Cytochrome_P450_fam2"/>
</dbReference>
<organism evidence="9">
    <name type="scientific">Chamberlinius hualienensis</name>
    <dbReference type="NCBI Taxonomy" id="1551368"/>
    <lineage>
        <taxon>Eukaryota</taxon>
        <taxon>Metazoa</taxon>
        <taxon>Ecdysozoa</taxon>
        <taxon>Arthropoda</taxon>
        <taxon>Myriapoda</taxon>
        <taxon>Diplopoda</taxon>
        <taxon>Helminthomorpha</taxon>
        <taxon>Polydesmida</taxon>
        <taxon>Paradoxosomatidae</taxon>
        <taxon>Chamberlinius</taxon>
    </lineage>
</organism>
<dbReference type="PANTHER" id="PTHR24300">
    <property type="entry name" value="CYTOCHROME P450 508A4-RELATED"/>
    <property type="match status" value="1"/>
</dbReference>
<evidence type="ECO:0000256" key="1">
    <source>
        <dbReference type="ARBA" id="ARBA00001971"/>
    </source>
</evidence>
<dbReference type="EMBL" id="LC125382">
    <property type="protein sequence ID" value="BAV93932.1"/>
    <property type="molecule type" value="mRNA"/>
</dbReference>
<dbReference type="InterPro" id="IPR036396">
    <property type="entry name" value="Cyt_P450_sf"/>
</dbReference>
<evidence type="ECO:0000256" key="2">
    <source>
        <dbReference type="ARBA" id="ARBA00010617"/>
    </source>
</evidence>